<dbReference type="EMBL" id="JAMDHD010000031">
    <property type="protein sequence ID" value="MDD0987300.1"/>
    <property type="molecule type" value="Genomic_DNA"/>
</dbReference>
<keyword evidence="6" id="KW-1185">Reference proteome</keyword>
<dbReference type="RefSeq" id="WP_057437769.1">
    <property type="nucleotide sequence ID" value="NZ_CP181251.1"/>
</dbReference>
<evidence type="ECO:0000259" key="4">
    <source>
        <dbReference type="PROSITE" id="PS50937"/>
    </source>
</evidence>
<dbReference type="InterPro" id="IPR000551">
    <property type="entry name" value="MerR-type_HTH_dom"/>
</dbReference>
<dbReference type="SMART" id="SM00422">
    <property type="entry name" value="HTH_MERR"/>
    <property type="match status" value="1"/>
</dbReference>
<dbReference type="Gene3D" id="1.10.1660.10">
    <property type="match status" value="1"/>
</dbReference>
<keyword evidence="3" id="KW-0804">Transcription</keyword>
<dbReference type="Pfam" id="PF02607">
    <property type="entry name" value="B12-binding_2"/>
    <property type="match status" value="1"/>
</dbReference>
<dbReference type="CDD" id="cd01104">
    <property type="entry name" value="HTH_MlrA-CarA"/>
    <property type="match status" value="1"/>
</dbReference>
<dbReference type="PANTHER" id="PTHR30204">
    <property type="entry name" value="REDOX-CYCLING DRUG-SENSING TRANSCRIPTIONAL ACTIVATOR SOXR"/>
    <property type="match status" value="1"/>
</dbReference>
<dbReference type="Pfam" id="PF13411">
    <property type="entry name" value="MerR_1"/>
    <property type="match status" value="1"/>
</dbReference>
<evidence type="ECO:0000313" key="6">
    <source>
        <dbReference type="Proteomes" id="UP001148189"/>
    </source>
</evidence>
<reference evidence="5" key="1">
    <citation type="submission" date="2022-05" db="EMBL/GenBank/DDBJ databases">
        <title>Novel Pseudomonas spp. Isolated from a Rainbow Trout Aquaculture Facility.</title>
        <authorList>
            <person name="Testerman T."/>
            <person name="Graf J."/>
        </authorList>
    </citation>
    <scope>NUCLEOTIDE SEQUENCE</scope>
    <source>
        <strain evidence="5">ID1050</strain>
    </source>
</reference>
<dbReference type="InterPro" id="IPR036594">
    <property type="entry name" value="Meth_synthase_dom"/>
</dbReference>
<keyword evidence="2" id="KW-0238">DNA-binding</keyword>
<keyword evidence="1" id="KW-0805">Transcription regulation</keyword>
<dbReference type="InterPro" id="IPR009061">
    <property type="entry name" value="DNA-bd_dom_put_sf"/>
</dbReference>
<organism evidence="5 6">
    <name type="scientific">Pseudomonas shahriarae</name>
    <dbReference type="NCBI Taxonomy" id="2745512"/>
    <lineage>
        <taxon>Bacteria</taxon>
        <taxon>Pseudomonadati</taxon>
        <taxon>Pseudomonadota</taxon>
        <taxon>Gammaproteobacteria</taxon>
        <taxon>Pseudomonadales</taxon>
        <taxon>Pseudomonadaceae</taxon>
        <taxon>Pseudomonas</taxon>
    </lineage>
</organism>
<evidence type="ECO:0000256" key="2">
    <source>
        <dbReference type="ARBA" id="ARBA00023125"/>
    </source>
</evidence>
<accession>A0ABT5NFH6</accession>
<name>A0ABT5NFH6_9PSED</name>
<evidence type="ECO:0000256" key="1">
    <source>
        <dbReference type="ARBA" id="ARBA00023015"/>
    </source>
</evidence>
<dbReference type="InterPro" id="IPR047057">
    <property type="entry name" value="MerR_fam"/>
</dbReference>
<dbReference type="SUPFAM" id="SSF46955">
    <property type="entry name" value="Putative DNA-binding domain"/>
    <property type="match status" value="1"/>
</dbReference>
<evidence type="ECO:0000256" key="3">
    <source>
        <dbReference type="ARBA" id="ARBA00023163"/>
    </source>
</evidence>
<dbReference type="PROSITE" id="PS50937">
    <property type="entry name" value="HTH_MERR_2"/>
    <property type="match status" value="1"/>
</dbReference>
<dbReference type="PANTHER" id="PTHR30204:SF67">
    <property type="entry name" value="HTH-TYPE TRANSCRIPTIONAL REGULATOR MLRA-RELATED"/>
    <property type="match status" value="1"/>
</dbReference>
<proteinExistence type="predicted"/>
<dbReference type="InterPro" id="IPR003759">
    <property type="entry name" value="Cbl-bd_cap"/>
</dbReference>
<gene>
    <name evidence="5" type="ORF">M5G21_20270</name>
</gene>
<dbReference type="Proteomes" id="UP001148189">
    <property type="component" value="Unassembled WGS sequence"/>
</dbReference>
<sequence length="311" mass="35108">MNVSPQPPAQPVEDVALALEQGWLPIREVARQTGVNAVTLRAWERRYGLIVPQRTPKGHRLFNADHVQRIQTILTWLNRGVPVSQVKQLIDNAQPVDDSVENEWQNLRQTLIQAIGQLAERRVDDVFNQAMALYPPRTLCEQLLLPLLKELEQRWQGQFGAQTERVFFHSWLRSKFGARMYHNNRQLNGPPLLLINHSDLPLEPHLWLSAWLASSADCPVEVFDWPLPTGELALAVEHLQPRAVLLYSSKALHLATLPKLLSGTHCPILIAGPTVCIHQAELSVLTQDTPQLVLAEDPLSAHQLLIQRGLL</sequence>
<feature type="domain" description="HTH merR-type" evidence="4">
    <location>
        <begin position="23"/>
        <end position="92"/>
    </location>
</feature>
<comment type="caution">
    <text evidence="5">The sequence shown here is derived from an EMBL/GenBank/DDBJ whole genome shotgun (WGS) entry which is preliminary data.</text>
</comment>
<protein>
    <submittedName>
        <fullName evidence="5">MerR family transcriptional regulator</fullName>
    </submittedName>
</protein>
<dbReference type="Gene3D" id="1.10.1240.10">
    <property type="entry name" value="Methionine synthase domain"/>
    <property type="match status" value="1"/>
</dbReference>
<evidence type="ECO:0000313" key="5">
    <source>
        <dbReference type="EMBL" id="MDD0987300.1"/>
    </source>
</evidence>